<evidence type="ECO:0000256" key="3">
    <source>
        <dbReference type="ARBA" id="ARBA00022525"/>
    </source>
</evidence>
<dbReference type="Proteomes" id="UP000886998">
    <property type="component" value="Unassembled WGS sequence"/>
</dbReference>
<feature type="chain" id="PRO_5036472407" evidence="9">
    <location>
        <begin position="19"/>
        <end position="300"/>
    </location>
</feature>
<keyword evidence="5 8" id="KW-1015">Disulfide bond</keyword>
<evidence type="ECO:0000256" key="1">
    <source>
        <dbReference type="ARBA" id="ARBA00004613"/>
    </source>
</evidence>
<dbReference type="PRINTS" id="PR00709">
    <property type="entry name" value="AVIDIN"/>
</dbReference>
<dbReference type="AlphaFoldDB" id="A0A8X6YXH0"/>
<dbReference type="PANTHER" id="PTHR34399">
    <property type="entry name" value="AVIDIN-RELATED"/>
    <property type="match status" value="1"/>
</dbReference>
<comment type="subcellular location">
    <subcellularLocation>
        <location evidence="1">Secreted</location>
    </subcellularLocation>
</comment>
<proteinExistence type="inferred from homology"/>
<evidence type="ECO:0000256" key="6">
    <source>
        <dbReference type="ARBA" id="ARBA00023180"/>
    </source>
</evidence>
<dbReference type="OrthoDB" id="2821340at2759"/>
<dbReference type="EMBL" id="BMAV01023338">
    <property type="protein sequence ID" value="GFY79006.1"/>
    <property type="molecule type" value="Genomic_DNA"/>
</dbReference>
<comment type="similarity">
    <text evidence="2">Belongs to the avidin/streptavidin family.</text>
</comment>
<name>A0A8X6YXH0_9ARAC</name>
<keyword evidence="11" id="KW-1185">Reference proteome</keyword>
<evidence type="ECO:0000256" key="4">
    <source>
        <dbReference type="ARBA" id="ARBA00022729"/>
    </source>
</evidence>
<sequence>MYFISALIFCLSLTTVFAKNCEDISGIWRNQLGSNMTIIQTSQNRFTGEYITAVESKLRASLVTSNLTGIHMPVEGGALISFSVLFNHGKSLTTWVGQCMVCDGEEVLFTTWSLRNHFVKPIDRWMSMRIHQDTFKRMDGSFTPIPSHLRGPSRKDKKSYDCEKDINVGLNGMWVSEKDDVLRFTDCFESGIFTGFNRDSALFGRIGGGGPFTAFGFVSASNENIKGWTGHIYDSSTEKRKMDTTWLSHGFSNSCKDPTSLVRFGVDNYVFTYGYEVAEKKEVKVPIWRRGFNYLKSIFQ</sequence>
<dbReference type="PROSITE" id="PS51326">
    <property type="entry name" value="AVIDIN_2"/>
    <property type="match status" value="1"/>
</dbReference>
<feature type="signal peptide" evidence="9">
    <location>
        <begin position="1"/>
        <end position="18"/>
    </location>
</feature>
<keyword evidence="4 9" id="KW-0732">Signal</keyword>
<dbReference type="InterPro" id="IPR036896">
    <property type="entry name" value="Avidin-like_sf"/>
</dbReference>
<keyword evidence="3" id="KW-0964">Secreted</keyword>
<organism evidence="10 11">
    <name type="scientific">Trichonephila inaurata madagascariensis</name>
    <dbReference type="NCBI Taxonomy" id="2747483"/>
    <lineage>
        <taxon>Eukaryota</taxon>
        <taxon>Metazoa</taxon>
        <taxon>Ecdysozoa</taxon>
        <taxon>Arthropoda</taxon>
        <taxon>Chelicerata</taxon>
        <taxon>Arachnida</taxon>
        <taxon>Araneae</taxon>
        <taxon>Araneomorphae</taxon>
        <taxon>Entelegynae</taxon>
        <taxon>Araneoidea</taxon>
        <taxon>Nephilidae</taxon>
        <taxon>Trichonephila</taxon>
        <taxon>Trichonephila inaurata</taxon>
    </lineage>
</organism>
<keyword evidence="7" id="KW-0092">Biotin</keyword>
<dbReference type="Gene3D" id="2.40.128.30">
    <property type="entry name" value="Avidin-like"/>
    <property type="match status" value="2"/>
</dbReference>
<dbReference type="PANTHER" id="PTHR34399:SF3">
    <property type="entry name" value="AVID PROTEIN-RELATED"/>
    <property type="match status" value="1"/>
</dbReference>
<evidence type="ECO:0000256" key="5">
    <source>
        <dbReference type="ARBA" id="ARBA00023157"/>
    </source>
</evidence>
<dbReference type="GO" id="GO:0005576">
    <property type="term" value="C:extracellular region"/>
    <property type="evidence" value="ECO:0007669"/>
    <property type="project" value="UniProtKB-SubCell"/>
</dbReference>
<evidence type="ECO:0000256" key="8">
    <source>
        <dbReference type="PIRSR" id="PIRSR605468-51"/>
    </source>
</evidence>
<evidence type="ECO:0000256" key="9">
    <source>
        <dbReference type="SAM" id="SignalP"/>
    </source>
</evidence>
<comment type="caution">
    <text evidence="10">The sequence shown here is derived from an EMBL/GenBank/DDBJ whole genome shotgun (WGS) entry which is preliminary data.</text>
</comment>
<evidence type="ECO:0000313" key="10">
    <source>
        <dbReference type="EMBL" id="GFY79006.1"/>
    </source>
</evidence>
<evidence type="ECO:0000256" key="2">
    <source>
        <dbReference type="ARBA" id="ARBA00006297"/>
    </source>
</evidence>
<dbReference type="InterPro" id="IPR051764">
    <property type="entry name" value="Avidin/Streptavidin-rel"/>
</dbReference>
<dbReference type="Pfam" id="PF01382">
    <property type="entry name" value="Avidin"/>
    <property type="match status" value="1"/>
</dbReference>
<dbReference type="InterPro" id="IPR005468">
    <property type="entry name" value="Avidin/str"/>
</dbReference>
<dbReference type="InterPro" id="IPR005469">
    <property type="entry name" value="Avidin"/>
</dbReference>
<feature type="disulfide bond" evidence="8">
    <location>
        <begin position="21"/>
        <end position="99"/>
    </location>
</feature>
<gene>
    <name evidence="10" type="primary">AVEN_205129_1</name>
    <name evidence="10" type="ORF">TNIN_395132</name>
</gene>
<reference evidence="10" key="1">
    <citation type="submission" date="2020-08" db="EMBL/GenBank/DDBJ databases">
        <title>Multicomponent nature underlies the extraordinary mechanical properties of spider dragline silk.</title>
        <authorList>
            <person name="Kono N."/>
            <person name="Nakamura H."/>
            <person name="Mori M."/>
            <person name="Yoshida Y."/>
            <person name="Ohtoshi R."/>
            <person name="Malay A.D."/>
            <person name="Moran D.A.P."/>
            <person name="Tomita M."/>
            <person name="Numata K."/>
            <person name="Arakawa K."/>
        </authorList>
    </citation>
    <scope>NUCLEOTIDE SEQUENCE</scope>
</reference>
<dbReference type="GO" id="GO:0009374">
    <property type="term" value="F:biotin binding"/>
    <property type="evidence" value="ECO:0007669"/>
    <property type="project" value="InterPro"/>
</dbReference>
<evidence type="ECO:0000256" key="7">
    <source>
        <dbReference type="ARBA" id="ARBA00023267"/>
    </source>
</evidence>
<dbReference type="SUPFAM" id="SSF50876">
    <property type="entry name" value="Avidin/streptavidin"/>
    <property type="match status" value="2"/>
</dbReference>
<evidence type="ECO:0000313" key="11">
    <source>
        <dbReference type="Proteomes" id="UP000886998"/>
    </source>
</evidence>
<accession>A0A8X6YXH0</accession>
<keyword evidence="6" id="KW-0325">Glycoprotein</keyword>
<protein>
    <submittedName>
        <fullName evidence="10">Uncharacterized protein</fullName>
    </submittedName>
</protein>